<accession>V4SVE1</accession>
<keyword evidence="3" id="KW-0560">Oxidoreductase</keyword>
<evidence type="ECO:0000313" key="8">
    <source>
        <dbReference type="EMBL" id="ESR51853.1"/>
    </source>
</evidence>
<evidence type="ECO:0000256" key="5">
    <source>
        <dbReference type="ARBA" id="ARBA00035013"/>
    </source>
</evidence>
<name>V4SVE1_CITCL</name>
<evidence type="ECO:0000256" key="2">
    <source>
        <dbReference type="ARBA" id="ARBA00022964"/>
    </source>
</evidence>
<dbReference type="OrthoDB" id="1908993at2759"/>
<comment type="similarity">
    <text evidence="5">Belongs to the 2-oxoadipate dioxygenase/decarboxylase family.</text>
</comment>
<dbReference type="Proteomes" id="UP000030687">
    <property type="component" value="Unassembled WGS sequence"/>
</dbReference>
<sequence>MMCMKLKQLTMISSHSSSIVKSASASSTFPPSLHSLAPLSSSSSSSSSCLPLQPKSRNFISLKPSAPFHGNSSVPLRKRNLSVVSASKSDDRDPSSSFRGGESFFRTVLQSMEAVYLNRNPTAKAVLELVQSSGNNQICYDHIAFRTFGVNGHGIDSIASFFMDYGYTKQDELRFPAKKLKAFWFSPPSFHYPDGGSGVNGPLPRVFISELLVDQMSPQIQEIIRKYTETSGSGKKHAALASALGSLTWGKPLYSEFQQLARESEYAAWTLVNGYAVNHVTISIHRLKSQLNNIKSLNQLIEDNGFRLNSEGGVLKVSPDGLLLQSSTVADSFPFCFSDGVTESVPCSYIEFAERLVLPQYNNLPEAEVKEFHRRDGFEVGNADKIFESTSKEQLTRRAA</sequence>
<evidence type="ECO:0000256" key="6">
    <source>
        <dbReference type="ARBA" id="ARBA00035023"/>
    </source>
</evidence>
<dbReference type="Gene3D" id="3.10.180.50">
    <property type="match status" value="1"/>
</dbReference>
<dbReference type="EC" id="1.13.11.93" evidence="6"/>
<evidence type="ECO:0000256" key="7">
    <source>
        <dbReference type="ARBA" id="ARBA00035045"/>
    </source>
</evidence>
<dbReference type="InParanoid" id="V4SVE1"/>
<proteinExistence type="inferred from homology"/>
<keyword evidence="4" id="KW-0408">Iron</keyword>
<dbReference type="SMART" id="SM01150">
    <property type="entry name" value="DUF1338"/>
    <property type="match status" value="1"/>
</dbReference>
<reference evidence="8 9" key="1">
    <citation type="submission" date="2013-10" db="EMBL/GenBank/DDBJ databases">
        <authorList>
            <consortium name="International Citrus Genome Consortium"/>
            <person name="Jenkins J."/>
            <person name="Schmutz J."/>
            <person name="Prochnik S."/>
            <person name="Rokhsar D."/>
            <person name="Gmitter F."/>
            <person name="Ollitrault P."/>
            <person name="Machado M."/>
            <person name="Talon M."/>
            <person name="Wincker P."/>
            <person name="Jaillon O."/>
            <person name="Morgante M."/>
        </authorList>
    </citation>
    <scope>NUCLEOTIDE SEQUENCE</scope>
    <source>
        <strain evidence="9">cv. Clemenules</strain>
    </source>
</reference>
<evidence type="ECO:0000256" key="3">
    <source>
        <dbReference type="ARBA" id="ARBA00023002"/>
    </source>
</evidence>
<dbReference type="Pfam" id="PF07063">
    <property type="entry name" value="HGLS"/>
    <property type="match status" value="1"/>
</dbReference>
<dbReference type="EMBL" id="KI536726">
    <property type="protein sequence ID" value="ESR51853.1"/>
    <property type="molecule type" value="Genomic_DNA"/>
</dbReference>
<dbReference type="FunCoup" id="V4SVE1">
    <property type="interactions" value="138"/>
</dbReference>
<dbReference type="PANTHER" id="PTHR31136">
    <property type="entry name" value="DUF1338 DOMAIN-CONTAINING PROTEIN"/>
    <property type="match status" value="1"/>
</dbReference>
<keyword evidence="9" id="KW-1185">Reference proteome</keyword>
<dbReference type="CDD" id="cd16350">
    <property type="entry name" value="VOC_like"/>
    <property type="match status" value="1"/>
</dbReference>
<protein>
    <recommendedName>
        <fullName evidence="6">2-oxoadipate dioxygenase/decarboxylase</fullName>
        <ecNumber evidence="6">1.13.11.93</ecNumber>
    </recommendedName>
    <alternativeName>
        <fullName evidence="7">2-hydroxyglutarate synthase</fullName>
    </alternativeName>
</protein>
<comment type="cofactor">
    <cofactor evidence="1">
        <name>Fe(2+)</name>
        <dbReference type="ChEBI" id="CHEBI:29033"/>
    </cofactor>
</comment>
<organism evidence="8 9">
    <name type="scientific">Citrus clementina</name>
    <name type="common">Clementine</name>
    <name type="synonym">Citrus deliciosa x Citrus sinensis</name>
    <dbReference type="NCBI Taxonomy" id="85681"/>
    <lineage>
        <taxon>Eukaryota</taxon>
        <taxon>Viridiplantae</taxon>
        <taxon>Streptophyta</taxon>
        <taxon>Embryophyta</taxon>
        <taxon>Tracheophyta</taxon>
        <taxon>Spermatophyta</taxon>
        <taxon>Magnoliopsida</taxon>
        <taxon>eudicotyledons</taxon>
        <taxon>Gunneridae</taxon>
        <taxon>Pentapetalae</taxon>
        <taxon>rosids</taxon>
        <taxon>malvids</taxon>
        <taxon>Sapindales</taxon>
        <taxon>Rutaceae</taxon>
        <taxon>Aurantioideae</taxon>
        <taxon>Citrus</taxon>
    </lineage>
</organism>
<gene>
    <name evidence="8" type="ORF">CICLE_v10031724mg</name>
</gene>
<dbReference type="InterPro" id="IPR009770">
    <property type="entry name" value="HGLS"/>
</dbReference>
<dbReference type="KEGG" id="cic:CICLE_v10031724mg"/>
<dbReference type="GO" id="GO:0051213">
    <property type="term" value="F:dioxygenase activity"/>
    <property type="evidence" value="ECO:0007669"/>
    <property type="project" value="UniProtKB-KW"/>
</dbReference>
<evidence type="ECO:0000256" key="1">
    <source>
        <dbReference type="ARBA" id="ARBA00001954"/>
    </source>
</evidence>
<keyword evidence="2" id="KW-0223">Dioxygenase</keyword>
<dbReference type="OMA" id="FTDFGYV"/>
<evidence type="ECO:0000256" key="4">
    <source>
        <dbReference type="ARBA" id="ARBA00023004"/>
    </source>
</evidence>
<dbReference type="eggNOG" id="ENOG502QTNU">
    <property type="taxonomic scope" value="Eukaryota"/>
</dbReference>
<dbReference type="Gramene" id="ESR51853">
    <property type="protein sequence ID" value="ESR51853"/>
    <property type="gene ID" value="CICLE_v10031724mg"/>
</dbReference>
<evidence type="ECO:0000313" key="9">
    <source>
        <dbReference type="Proteomes" id="UP000030687"/>
    </source>
</evidence>
<dbReference type="PANTHER" id="PTHR31136:SF5">
    <property type="entry name" value="2-OXOADIPATE DIOXYGENASE_DECARBOXYLASE, CHLOROPLASTIC"/>
    <property type="match status" value="1"/>
</dbReference>
<dbReference type="AlphaFoldDB" id="V4SVE1"/>